<feature type="domain" description="Trs120/TRAPPC9 N-terminal" evidence="2">
    <location>
        <begin position="4"/>
        <end position="294"/>
    </location>
</feature>
<comment type="caution">
    <text evidence="3">The sequence shown here is derived from an EMBL/GenBank/DDBJ whole genome shotgun (WGS) entry which is preliminary data.</text>
</comment>
<dbReference type="PANTHER" id="PTHR21512:SF5">
    <property type="entry name" value="TRAFFICKING PROTEIN PARTICLE COMPLEX SUBUNIT 9"/>
    <property type="match status" value="1"/>
</dbReference>
<feature type="non-terminal residue" evidence="3">
    <location>
        <position position="295"/>
    </location>
</feature>
<dbReference type="InterPro" id="IPR013935">
    <property type="entry name" value="Trs120_TRAPPC9"/>
</dbReference>
<proteinExistence type="predicted"/>
<dbReference type="OrthoDB" id="27962at2759"/>
<dbReference type="Proteomes" id="UP000749646">
    <property type="component" value="Unassembled WGS sequence"/>
</dbReference>
<evidence type="ECO:0000313" key="3">
    <source>
        <dbReference type="EMBL" id="KAF9944717.1"/>
    </source>
</evidence>
<protein>
    <recommendedName>
        <fullName evidence="2">Trs120/TRAPPC9 N-terminal domain-containing protein</fullName>
    </recommendedName>
</protein>
<dbReference type="EMBL" id="JAAAHW010008266">
    <property type="protein sequence ID" value="KAF9944717.1"/>
    <property type="molecule type" value="Genomic_DNA"/>
</dbReference>
<feature type="region of interest" description="Disordered" evidence="1">
    <location>
        <begin position="186"/>
        <end position="263"/>
    </location>
</feature>
<feature type="compositionally biased region" description="Polar residues" evidence="1">
    <location>
        <begin position="206"/>
        <end position="217"/>
    </location>
</feature>
<evidence type="ECO:0000259" key="2">
    <source>
        <dbReference type="Pfam" id="PF08626"/>
    </source>
</evidence>
<dbReference type="GO" id="GO:0005802">
    <property type="term" value="C:trans-Golgi network"/>
    <property type="evidence" value="ECO:0007669"/>
    <property type="project" value="TreeGrafter"/>
</dbReference>
<organism evidence="3 4">
    <name type="scientific">Modicella reniformis</name>
    <dbReference type="NCBI Taxonomy" id="1440133"/>
    <lineage>
        <taxon>Eukaryota</taxon>
        <taxon>Fungi</taxon>
        <taxon>Fungi incertae sedis</taxon>
        <taxon>Mucoromycota</taxon>
        <taxon>Mortierellomycotina</taxon>
        <taxon>Mortierellomycetes</taxon>
        <taxon>Mortierellales</taxon>
        <taxon>Mortierellaceae</taxon>
        <taxon>Modicella</taxon>
    </lineage>
</organism>
<gene>
    <name evidence="3" type="ORF">BGZ65_011699</name>
</gene>
<sequence>MDAVNFTAAARIRVLLVPVGPIKRATLERHVKLLRQHSSVNLEDVWMGPRTENSFFSQNVPHEGQLYFHFVTSYNPEYQYLEEFQMHRRVFGVIGIMDCQEWPDGNIAAGNQQFQKIVAKHPSAVANQCFAFDPSEEHPDDLRGGGVIMIPNVGNTSSYLRVLICDMARTVLNEFENIAGAIGKRQDIESPSPANSTHLRYGPSPSAMNTSSLSDLSANGIKPLTAPPSALTTSGSSNHSRTISSAGLPPSSPGSQYVQSTMVTDQKLRKRTAARAQKLYGDLYLMAGRLSDAVA</sequence>
<reference evidence="3" key="1">
    <citation type="journal article" date="2020" name="Fungal Divers.">
        <title>Resolving the Mortierellaceae phylogeny through synthesis of multi-gene phylogenetics and phylogenomics.</title>
        <authorList>
            <person name="Vandepol N."/>
            <person name="Liber J."/>
            <person name="Desiro A."/>
            <person name="Na H."/>
            <person name="Kennedy M."/>
            <person name="Barry K."/>
            <person name="Grigoriev I.V."/>
            <person name="Miller A.N."/>
            <person name="O'Donnell K."/>
            <person name="Stajich J.E."/>
            <person name="Bonito G."/>
        </authorList>
    </citation>
    <scope>NUCLEOTIDE SEQUENCE</scope>
    <source>
        <strain evidence="3">MES-2147</strain>
    </source>
</reference>
<name>A0A9P6LVH2_9FUNG</name>
<feature type="compositionally biased region" description="Low complexity" evidence="1">
    <location>
        <begin position="244"/>
        <end position="255"/>
    </location>
</feature>
<evidence type="ECO:0000256" key="1">
    <source>
        <dbReference type="SAM" id="MobiDB-lite"/>
    </source>
</evidence>
<dbReference type="InterPro" id="IPR058563">
    <property type="entry name" value="Trs120_TRAPPC9_N"/>
</dbReference>
<keyword evidence="4" id="KW-1185">Reference proteome</keyword>
<dbReference type="AlphaFoldDB" id="A0A9P6LVH2"/>
<dbReference type="PANTHER" id="PTHR21512">
    <property type="entry name" value="TRAFFICKING PROTEIN PARTICLE COMPLEX SUBUNIT 9"/>
    <property type="match status" value="1"/>
</dbReference>
<accession>A0A9P6LVH2</accession>
<evidence type="ECO:0000313" key="4">
    <source>
        <dbReference type="Proteomes" id="UP000749646"/>
    </source>
</evidence>
<dbReference type="Pfam" id="PF08626">
    <property type="entry name" value="TRAPPC9-Trs120"/>
    <property type="match status" value="1"/>
</dbReference>
<feature type="compositionally biased region" description="Polar residues" evidence="1">
    <location>
        <begin position="230"/>
        <end position="243"/>
    </location>
</feature>